<dbReference type="Pfam" id="PF00313">
    <property type="entry name" value="CSD"/>
    <property type="match status" value="1"/>
</dbReference>
<evidence type="ECO:0000259" key="5">
    <source>
        <dbReference type="PROSITE" id="PS51857"/>
    </source>
</evidence>
<feature type="domain" description="CSD" evidence="5">
    <location>
        <begin position="11"/>
        <end position="76"/>
    </location>
</feature>
<dbReference type="AlphaFoldDB" id="M1LRN3"/>
<dbReference type="eggNOG" id="COG1278">
    <property type="taxonomic scope" value="Bacteria"/>
</dbReference>
<protein>
    <recommendedName>
        <fullName evidence="2">Cold shock-like protein CspA</fullName>
    </recommendedName>
</protein>
<dbReference type="InterPro" id="IPR012156">
    <property type="entry name" value="Cold_shock_CspA"/>
</dbReference>
<dbReference type="InterPro" id="IPR012340">
    <property type="entry name" value="NA-bd_OB-fold"/>
</dbReference>
<evidence type="ECO:0000313" key="6">
    <source>
        <dbReference type="EMBL" id="AGF46796.1"/>
    </source>
</evidence>
<name>M1LRN3_9PROT</name>
<dbReference type="PROSITE" id="PS51857">
    <property type="entry name" value="CSD_2"/>
    <property type="match status" value="1"/>
</dbReference>
<dbReference type="KEGG" id="kde:CDSE_0481"/>
<dbReference type="STRING" id="1208919.CDSE_0481"/>
<evidence type="ECO:0000256" key="2">
    <source>
        <dbReference type="ARBA" id="ARBA00022332"/>
    </source>
</evidence>
<dbReference type="InterPro" id="IPR019844">
    <property type="entry name" value="CSD_CS"/>
</dbReference>
<gene>
    <name evidence="6" type="ORF">CDSE_0481</name>
</gene>
<dbReference type="CDD" id="cd04458">
    <property type="entry name" value="CSP_CDS"/>
    <property type="match status" value="1"/>
</dbReference>
<dbReference type="InterPro" id="IPR011129">
    <property type="entry name" value="CSD"/>
</dbReference>
<keyword evidence="7" id="KW-1185">Reference proteome</keyword>
<evidence type="ECO:0000313" key="7">
    <source>
        <dbReference type="Proteomes" id="UP000011547"/>
    </source>
</evidence>
<reference evidence="6 7" key="1">
    <citation type="journal article" date="2013" name="Genome Biol. Evol.">
        <title>Genome evolution and phylogenomic analysis of candidatus kinetoplastibacterium, the betaproteobacterial endosymbionts of strigomonas and angomonas.</title>
        <authorList>
            <person name="Alves J.M."/>
            <person name="Serrano M.G."/>
            <person name="Maia da Silva F."/>
            <person name="Voegtly L.J."/>
            <person name="Matveyev A.V."/>
            <person name="Teixeira M.M."/>
            <person name="Camargo E.P."/>
            <person name="Buck G.A."/>
        </authorList>
    </citation>
    <scope>NUCLEOTIDE SEQUENCE [LARGE SCALE GENOMIC DNA]</scope>
    <source>
        <strain evidence="6 7">TCC079E</strain>
    </source>
</reference>
<dbReference type="PROSITE" id="PS00352">
    <property type="entry name" value="CSD_1"/>
    <property type="match status" value="1"/>
</dbReference>
<dbReference type="Proteomes" id="UP000011547">
    <property type="component" value="Chromosome"/>
</dbReference>
<keyword evidence="3" id="KW-0963">Cytoplasm</keyword>
<organism evidence="6 7">
    <name type="scientific">Candidatus Kinetoplastidibacterium desouzai TCC079E</name>
    <dbReference type="NCBI Taxonomy" id="1208919"/>
    <lineage>
        <taxon>Bacteria</taxon>
        <taxon>Pseudomonadati</taxon>
        <taxon>Pseudomonadota</taxon>
        <taxon>Betaproteobacteria</taxon>
        <taxon>Candidatus Kinetoplastidibacterium</taxon>
    </lineage>
</organism>
<evidence type="ECO:0000256" key="1">
    <source>
        <dbReference type="ARBA" id="ARBA00004496"/>
    </source>
</evidence>
<dbReference type="FunFam" id="2.40.50.140:FF:000006">
    <property type="entry name" value="Cold shock protein CspC"/>
    <property type="match status" value="1"/>
</dbReference>
<dbReference type="OrthoDB" id="9800919at2"/>
<dbReference type="InterPro" id="IPR050181">
    <property type="entry name" value="Cold_shock_domain"/>
</dbReference>
<dbReference type="PIRSF" id="PIRSF002599">
    <property type="entry name" value="Cold_shock_A"/>
    <property type="match status" value="1"/>
</dbReference>
<dbReference type="PANTHER" id="PTHR11544">
    <property type="entry name" value="COLD SHOCK DOMAIN CONTAINING PROTEINS"/>
    <property type="match status" value="1"/>
</dbReference>
<dbReference type="InterPro" id="IPR002059">
    <property type="entry name" value="CSP_DNA-bd"/>
</dbReference>
<dbReference type="GO" id="GO:0005829">
    <property type="term" value="C:cytosol"/>
    <property type="evidence" value="ECO:0007669"/>
    <property type="project" value="UniProtKB-ARBA"/>
</dbReference>
<sequence length="78" mass="8596">MPISQGKCNMLETGVVKWFNTEKGYGFISPESGGKDLFVHFSEIQGTGFKSLEENQRVSFVVTTGPKGLQATKIQILQ</sequence>
<dbReference type="SUPFAM" id="SSF50249">
    <property type="entry name" value="Nucleic acid-binding proteins"/>
    <property type="match status" value="1"/>
</dbReference>
<dbReference type="EMBL" id="CP003803">
    <property type="protein sequence ID" value="AGF46796.1"/>
    <property type="molecule type" value="Genomic_DNA"/>
</dbReference>
<evidence type="ECO:0000256" key="3">
    <source>
        <dbReference type="ARBA" id="ARBA00022490"/>
    </source>
</evidence>
<dbReference type="Gene3D" id="2.40.50.140">
    <property type="entry name" value="Nucleic acid-binding proteins"/>
    <property type="match status" value="1"/>
</dbReference>
<dbReference type="PRINTS" id="PR00050">
    <property type="entry name" value="COLDSHOCK"/>
</dbReference>
<proteinExistence type="predicted"/>
<dbReference type="HOGENOM" id="CLU_117621_0_3_4"/>
<accession>M1LRN3</accession>
<dbReference type="PATRIC" id="fig|1208919.3.peg.234"/>
<dbReference type="SMART" id="SM00357">
    <property type="entry name" value="CSP"/>
    <property type="match status" value="1"/>
</dbReference>
<evidence type="ECO:0000256" key="4">
    <source>
        <dbReference type="RuleBase" id="RU000408"/>
    </source>
</evidence>
<comment type="subcellular location">
    <subcellularLocation>
        <location evidence="1 4">Cytoplasm</location>
    </subcellularLocation>
</comment>
<dbReference type="GO" id="GO:0003676">
    <property type="term" value="F:nucleic acid binding"/>
    <property type="evidence" value="ECO:0007669"/>
    <property type="project" value="InterPro"/>
</dbReference>